<dbReference type="InterPro" id="IPR002347">
    <property type="entry name" value="SDR_fam"/>
</dbReference>
<dbReference type="Proteomes" id="UP000799439">
    <property type="component" value="Unassembled WGS sequence"/>
</dbReference>
<comment type="caution">
    <text evidence="4">The sequence shown here is derived from an EMBL/GenBank/DDBJ whole genome shotgun (WGS) entry which is preliminary data.</text>
</comment>
<comment type="similarity">
    <text evidence="1">Belongs to the short-chain dehydrogenases/reductases (SDR) family.</text>
</comment>
<dbReference type="InterPro" id="IPR036291">
    <property type="entry name" value="NAD(P)-bd_dom_sf"/>
</dbReference>
<dbReference type="GO" id="GO:0016491">
    <property type="term" value="F:oxidoreductase activity"/>
    <property type="evidence" value="ECO:0007669"/>
    <property type="project" value="UniProtKB-KW"/>
</dbReference>
<evidence type="ECO:0000256" key="2">
    <source>
        <dbReference type="ARBA" id="ARBA00022857"/>
    </source>
</evidence>
<dbReference type="PANTHER" id="PTHR43669:SF11">
    <property type="entry name" value="SHORT-CHAIN DEHYDROGENASE_OXIDOREDUCTASE"/>
    <property type="match status" value="1"/>
</dbReference>
<organism evidence="4 5">
    <name type="scientific">Myriangium duriaei CBS 260.36</name>
    <dbReference type="NCBI Taxonomy" id="1168546"/>
    <lineage>
        <taxon>Eukaryota</taxon>
        <taxon>Fungi</taxon>
        <taxon>Dikarya</taxon>
        <taxon>Ascomycota</taxon>
        <taxon>Pezizomycotina</taxon>
        <taxon>Dothideomycetes</taxon>
        <taxon>Dothideomycetidae</taxon>
        <taxon>Myriangiales</taxon>
        <taxon>Myriangiaceae</taxon>
        <taxon>Myriangium</taxon>
    </lineage>
</organism>
<dbReference type="SUPFAM" id="SSF51735">
    <property type="entry name" value="NAD(P)-binding Rossmann-fold domains"/>
    <property type="match status" value="1"/>
</dbReference>
<protein>
    <submittedName>
        <fullName evidence="4">NAD(P)-binding protein</fullName>
    </submittedName>
</protein>
<dbReference type="PRINTS" id="PR00081">
    <property type="entry name" value="GDHRDH"/>
</dbReference>
<dbReference type="InterPro" id="IPR020904">
    <property type="entry name" value="Sc_DH/Rdtase_CS"/>
</dbReference>
<dbReference type="Pfam" id="PF00106">
    <property type="entry name" value="adh_short"/>
    <property type="match status" value="1"/>
</dbReference>
<sequence length="264" mass="29515">MPFPYKKVLLLGATSGIGEALAVRMIQHKVHVIIAGRRTANLEKLVQTHGSDLLTPITVDISDLQSLPSFASSITKDHPDLDCVFINSGIQRGLDFADPSSIDLSLVGKEFTTNYLSYVHLTVAFLPFFQKQDRQTSFIYTSSGLALVPLLRCSNYCASKAALHHWILCLREQLKNGPGNIKVIEVFPPAVQTELHDEKHQPDIKNGRQFGMPLDKFTNEAWAGLDAEHDEVAVEMARNWYDQIEPGRQKAFQQMLQRMAGAKK</sequence>
<dbReference type="EMBL" id="ML996087">
    <property type="protein sequence ID" value="KAF2151860.1"/>
    <property type="molecule type" value="Genomic_DNA"/>
</dbReference>
<evidence type="ECO:0000256" key="1">
    <source>
        <dbReference type="ARBA" id="ARBA00006484"/>
    </source>
</evidence>
<gene>
    <name evidence="4" type="ORF">K461DRAFT_279373</name>
</gene>
<dbReference type="PANTHER" id="PTHR43669">
    <property type="entry name" value="5-KETO-D-GLUCONATE 5-REDUCTASE"/>
    <property type="match status" value="1"/>
</dbReference>
<evidence type="ECO:0000256" key="3">
    <source>
        <dbReference type="ARBA" id="ARBA00023002"/>
    </source>
</evidence>
<dbReference type="AlphaFoldDB" id="A0A9P4MF17"/>
<reference evidence="4" key="1">
    <citation type="journal article" date="2020" name="Stud. Mycol.">
        <title>101 Dothideomycetes genomes: a test case for predicting lifestyles and emergence of pathogens.</title>
        <authorList>
            <person name="Haridas S."/>
            <person name="Albert R."/>
            <person name="Binder M."/>
            <person name="Bloem J."/>
            <person name="Labutti K."/>
            <person name="Salamov A."/>
            <person name="Andreopoulos B."/>
            <person name="Baker S."/>
            <person name="Barry K."/>
            <person name="Bills G."/>
            <person name="Bluhm B."/>
            <person name="Cannon C."/>
            <person name="Castanera R."/>
            <person name="Culley D."/>
            <person name="Daum C."/>
            <person name="Ezra D."/>
            <person name="Gonzalez J."/>
            <person name="Henrissat B."/>
            <person name="Kuo A."/>
            <person name="Liang C."/>
            <person name="Lipzen A."/>
            <person name="Lutzoni F."/>
            <person name="Magnuson J."/>
            <person name="Mondo S."/>
            <person name="Nolan M."/>
            <person name="Ohm R."/>
            <person name="Pangilinan J."/>
            <person name="Park H.-J."/>
            <person name="Ramirez L."/>
            <person name="Alfaro M."/>
            <person name="Sun H."/>
            <person name="Tritt A."/>
            <person name="Yoshinaga Y."/>
            <person name="Zwiers L.-H."/>
            <person name="Turgeon B."/>
            <person name="Goodwin S."/>
            <person name="Spatafora J."/>
            <person name="Crous P."/>
            <person name="Grigoriev I."/>
        </authorList>
    </citation>
    <scope>NUCLEOTIDE SEQUENCE</scope>
    <source>
        <strain evidence="4">CBS 260.36</strain>
    </source>
</reference>
<keyword evidence="2" id="KW-0521">NADP</keyword>
<dbReference type="Gene3D" id="3.40.50.720">
    <property type="entry name" value="NAD(P)-binding Rossmann-like Domain"/>
    <property type="match status" value="1"/>
</dbReference>
<dbReference type="PROSITE" id="PS00061">
    <property type="entry name" value="ADH_SHORT"/>
    <property type="match status" value="1"/>
</dbReference>
<keyword evidence="5" id="KW-1185">Reference proteome</keyword>
<evidence type="ECO:0000313" key="5">
    <source>
        <dbReference type="Proteomes" id="UP000799439"/>
    </source>
</evidence>
<evidence type="ECO:0000313" key="4">
    <source>
        <dbReference type="EMBL" id="KAF2151860.1"/>
    </source>
</evidence>
<accession>A0A9P4MF17</accession>
<name>A0A9P4MF17_9PEZI</name>
<dbReference type="OrthoDB" id="37659at2759"/>
<keyword evidence="3" id="KW-0560">Oxidoreductase</keyword>
<proteinExistence type="inferred from homology"/>